<dbReference type="Gene3D" id="3.40.50.1970">
    <property type="match status" value="1"/>
</dbReference>
<keyword evidence="3" id="KW-1185">Reference proteome</keyword>
<dbReference type="InterPro" id="IPR000031">
    <property type="entry name" value="PurE_dom"/>
</dbReference>
<name>A0A9R1D6C8_9EURY</name>
<dbReference type="GO" id="GO:0016787">
    <property type="term" value="F:hydrolase activity"/>
    <property type="evidence" value="ECO:0007669"/>
    <property type="project" value="InterPro"/>
</dbReference>
<evidence type="ECO:0000313" key="3">
    <source>
        <dbReference type="Proteomes" id="UP001139494"/>
    </source>
</evidence>
<proteinExistence type="predicted"/>
<dbReference type="InterPro" id="IPR039476">
    <property type="entry name" value="P2CMN_synthase_LarB"/>
</dbReference>
<evidence type="ECO:0000259" key="1">
    <source>
        <dbReference type="SMART" id="SM01001"/>
    </source>
</evidence>
<accession>A0A9R1D6C8</accession>
<dbReference type="EMBL" id="JAHLKM010000017">
    <property type="protein sequence ID" value="MCQ4334136.1"/>
    <property type="molecule type" value="Genomic_DNA"/>
</dbReference>
<evidence type="ECO:0000313" key="2">
    <source>
        <dbReference type="EMBL" id="MCQ4334136.1"/>
    </source>
</evidence>
<dbReference type="GO" id="GO:0006189">
    <property type="term" value="P:'de novo' IMP biosynthetic process"/>
    <property type="evidence" value="ECO:0007669"/>
    <property type="project" value="InterPro"/>
</dbReference>
<organism evidence="2 3">
    <name type="scientific">Natronomonas aquatica</name>
    <dbReference type="NCBI Taxonomy" id="2841590"/>
    <lineage>
        <taxon>Archaea</taxon>
        <taxon>Methanobacteriati</taxon>
        <taxon>Methanobacteriota</taxon>
        <taxon>Stenosarchaea group</taxon>
        <taxon>Halobacteria</taxon>
        <taxon>Halobacteriales</taxon>
        <taxon>Natronomonadaceae</taxon>
        <taxon>Natronomonas</taxon>
    </lineage>
</organism>
<reference evidence="2" key="1">
    <citation type="journal article" date="2023" name="Front. Microbiol.">
        <title>Genomic-based phylogenetic and metabolic analyses of the genus Natronomonas, and description of Natronomonas aquatica sp. nov.</title>
        <authorList>
            <person name="Garcia-Roldan A."/>
            <person name="Duran-Viseras A."/>
            <person name="de la Haba R.R."/>
            <person name="Corral P."/>
            <person name="Sanchez-Porro C."/>
            <person name="Ventosa A."/>
        </authorList>
    </citation>
    <scope>NUCLEOTIDE SEQUENCE</scope>
    <source>
        <strain evidence="2">F2-12</strain>
    </source>
</reference>
<gene>
    <name evidence="2" type="primary">larB</name>
    <name evidence="2" type="ORF">KM295_11720</name>
</gene>
<dbReference type="AlphaFoldDB" id="A0A9R1D6C8"/>
<protein>
    <submittedName>
        <fullName evidence="2">Nickel pincer cofactor biosynthesis protein LarB</fullName>
    </submittedName>
</protein>
<dbReference type="SUPFAM" id="SSF52255">
    <property type="entry name" value="N5-CAIR mutase (phosphoribosylaminoimidazole carboxylase, PurE)"/>
    <property type="match status" value="1"/>
</dbReference>
<comment type="caution">
    <text evidence="2">The sequence shown here is derived from an EMBL/GenBank/DDBJ whole genome shotgun (WGS) entry which is preliminary data.</text>
</comment>
<dbReference type="NCBIfam" id="NF033503">
    <property type="entry name" value="LarB"/>
    <property type="match status" value="1"/>
</dbReference>
<sequence length="256" mass="26564">MEDGDDGEIAGGDDVEAVLEALDRDELTVTEARERLGGVRQLGEFARVDTRQGERTGIPEVIEAERKTDSELLEIGEELLASIGLALLTGVPESARPDLQAAADECEFYERSGTLVLRAEDYEPPEKRGRVGVVTAGTSDIAVAEQTAAIAAEMGCHVETVYDVGVSAIHRLFAERETLEACDCVVVAAGREGALATVVAGLVSAPVIGLPVGTGAGYGGDGEAALMGMLQSCTYLTVVNVDAGFVAGGQAALIAR</sequence>
<dbReference type="PANTHER" id="PTHR43064:SF1">
    <property type="entry name" value="SLL1489 PROTEIN"/>
    <property type="match status" value="1"/>
</dbReference>
<dbReference type="Pfam" id="PF00731">
    <property type="entry name" value="AIRC"/>
    <property type="match status" value="1"/>
</dbReference>
<dbReference type="RefSeq" id="WP_256030173.1">
    <property type="nucleotide sequence ID" value="NZ_JAHLKM010000017.1"/>
</dbReference>
<dbReference type="PANTHER" id="PTHR43064">
    <property type="entry name" value="PHOSPHORIBOSYLAMINOIMIDAZOLE CARBOXYLASE-RELATED"/>
    <property type="match status" value="1"/>
</dbReference>
<dbReference type="Proteomes" id="UP001139494">
    <property type="component" value="Unassembled WGS sequence"/>
</dbReference>
<feature type="domain" description="PurE" evidence="1">
    <location>
        <begin position="129"/>
        <end position="256"/>
    </location>
</feature>
<dbReference type="SMART" id="SM01001">
    <property type="entry name" value="AIRC"/>
    <property type="match status" value="1"/>
</dbReference>